<feature type="non-terminal residue" evidence="1">
    <location>
        <position position="1"/>
    </location>
</feature>
<sequence length="47" mass="5025">REVKEIFYSPAGPKVAEALKWIGIGLGATGVAAIISKTWPRRAKEAS</sequence>
<dbReference type="AlphaFoldDB" id="X1LRE2"/>
<gene>
    <name evidence="1" type="ORF">S06H3_29507</name>
</gene>
<organism evidence="1">
    <name type="scientific">marine sediment metagenome</name>
    <dbReference type="NCBI Taxonomy" id="412755"/>
    <lineage>
        <taxon>unclassified sequences</taxon>
        <taxon>metagenomes</taxon>
        <taxon>ecological metagenomes</taxon>
    </lineage>
</organism>
<accession>X1LRE2</accession>
<reference evidence="1" key="1">
    <citation type="journal article" date="2014" name="Front. Microbiol.">
        <title>High frequency of phylogenetically diverse reductive dehalogenase-homologous genes in deep subseafloor sedimentary metagenomes.</title>
        <authorList>
            <person name="Kawai M."/>
            <person name="Futagami T."/>
            <person name="Toyoda A."/>
            <person name="Takaki Y."/>
            <person name="Nishi S."/>
            <person name="Hori S."/>
            <person name="Arai W."/>
            <person name="Tsubouchi T."/>
            <person name="Morono Y."/>
            <person name="Uchiyama I."/>
            <person name="Ito T."/>
            <person name="Fujiyama A."/>
            <person name="Inagaki F."/>
            <person name="Takami H."/>
        </authorList>
    </citation>
    <scope>NUCLEOTIDE SEQUENCE</scope>
    <source>
        <strain evidence="1">Expedition CK06-06</strain>
    </source>
</reference>
<protein>
    <submittedName>
        <fullName evidence="1">Uncharacterized protein</fullName>
    </submittedName>
</protein>
<name>X1LRE2_9ZZZZ</name>
<evidence type="ECO:0000313" key="1">
    <source>
        <dbReference type="EMBL" id="GAI21653.1"/>
    </source>
</evidence>
<proteinExistence type="predicted"/>
<dbReference type="EMBL" id="BARV01017291">
    <property type="protein sequence ID" value="GAI21653.1"/>
    <property type="molecule type" value="Genomic_DNA"/>
</dbReference>
<comment type="caution">
    <text evidence="1">The sequence shown here is derived from an EMBL/GenBank/DDBJ whole genome shotgun (WGS) entry which is preliminary data.</text>
</comment>